<comment type="caution">
    <text evidence="2">The sequence shown here is derived from an EMBL/GenBank/DDBJ whole genome shotgun (WGS) entry which is preliminary data.</text>
</comment>
<reference evidence="2" key="2">
    <citation type="submission" date="2023-05" db="EMBL/GenBank/DDBJ databases">
        <authorList>
            <consortium name="Lawrence Berkeley National Laboratory"/>
            <person name="Steindorff A."/>
            <person name="Hensen N."/>
            <person name="Bonometti L."/>
            <person name="Westerberg I."/>
            <person name="Brannstrom I.O."/>
            <person name="Guillou S."/>
            <person name="Cros-Aarteil S."/>
            <person name="Calhoun S."/>
            <person name="Haridas S."/>
            <person name="Kuo A."/>
            <person name="Mondo S."/>
            <person name="Pangilinan J."/>
            <person name="Riley R."/>
            <person name="Labutti K."/>
            <person name="Andreopoulos B."/>
            <person name="Lipzen A."/>
            <person name="Chen C."/>
            <person name="Yanf M."/>
            <person name="Daum C."/>
            <person name="Ng V."/>
            <person name="Clum A."/>
            <person name="Ohm R."/>
            <person name="Martin F."/>
            <person name="Silar P."/>
            <person name="Natvig D."/>
            <person name="Lalanne C."/>
            <person name="Gautier V."/>
            <person name="Ament-Velasquez S.L."/>
            <person name="Kruys A."/>
            <person name="Hutchinson M.I."/>
            <person name="Powell A.J."/>
            <person name="Barry K."/>
            <person name="Miller A.N."/>
            <person name="Grigoriev I.V."/>
            <person name="Debuchy R."/>
            <person name="Gladieux P."/>
            <person name="Thoren M.H."/>
            <person name="Johannesson H."/>
        </authorList>
    </citation>
    <scope>NUCLEOTIDE SEQUENCE</scope>
    <source>
        <strain evidence="2">CBS 757.83</strain>
    </source>
</reference>
<evidence type="ECO:0000256" key="1">
    <source>
        <dbReference type="SAM" id="MobiDB-lite"/>
    </source>
</evidence>
<sequence length="576" mass="64778">MADIYRKCEDCLIWLGDMQDEALDSFEELLNALSKKHHLDQPDAPRVNGMFGLTGIPLMFLNDVAWWDRIWVVQEVVLAPQSLVVFGPLEIPFHDLVRAVEFLDEHDVGSGWNPSSHEKDDRCHCMDHMKITFIWSDLLALRDKVYRLVQVDRPRRPQSDADSSNASQGASSVAHGRAGSPDIVGVLLSVRNRHCTDTRDKIFGVLSLVQNWGPGWEPIKADYSKGVLHVFIELASQMLQSSEYGPKTLLLARGAESQPAELTGLPSWVPDWSRPGRAYDKHLLTIERQAAPPPSSLDNPSVSVFGPTIMLHHALPVAKIMATSTPGEPIHRTYGQATNREGYRRSTTMLDEWRTFAGVQNPVTSAGVLNRYLVSSEIPGTTDNTATPDEHATPEAHTMATESVSVSSIYARLMTDLERSHSTVDFMPQILNYLDGIRHFRSVLRQRMGPDEEVFNRTLLHGNTDTCIVRLRARAHKPSPPQAGSQSNSNMNEYPREDLCILRLFLIFCNAFVDPDRFLTRLNSVVLRQMEEAVEMMQIWRKRLLRTEDGLLGIGPELARPGDEVFVSRGSGRRLY</sequence>
<dbReference type="Proteomes" id="UP001305647">
    <property type="component" value="Unassembled WGS sequence"/>
</dbReference>
<accession>A0AAN6T3B4</accession>
<reference evidence="2" key="1">
    <citation type="journal article" date="2023" name="Mol. Phylogenet. Evol.">
        <title>Genome-scale phylogeny and comparative genomics of the fungal order Sordariales.</title>
        <authorList>
            <person name="Hensen N."/>
            <person name="Bonometti L."/>
            <person name="Westerberg I."/>
            <person name="Brannstrom I.O."/>
            <person name="Guillou S."/>
            <person name="Cros-Aarteil S."/>
            <person name="Calhoun S."/>
            <person name="Haridas S."/>
            <person name="Kuo A."/>
            <person name="Mondo S."/>
            <person name="Pangilinan J."/>
            <person name="Riley R."/>
            <person name="LaButti K."/>
            <person name="Andreopoulos B."/>
            <person name="Lipzen A."/>
            <person name="Chen C."/>
            <person name="Yan M."/>
            <person name="Daum C."/>
            <person name="Ng V."/>
            <person name="Clum A."/>
            <person name="Steindorff A."/>
            <person name="Ohm R.A."/>
            <person name="Martin F."/>
            <person name="Silar P."/>
            <person name="Natvig D.O."/>
            <person name="Lalanne C."/>
            <person name="Gautier V."/>
            <person name="Ament-Velasquez S.L."/>
            <person name="Kruys A."/>
            <person name="Hutchinson M.I."/>
            <person name="Powell A.J."/>
            <person name="Barry K."/>
            <person name="Miller A.N."/>
            <person name="Grigoriev I.V."/>
            <person name="Debuchy R."/>
            <person name="Gladieux P."/>
            <person name="Hiltunen Thoren M."/>
            <person name="Johannesson H."/>
        </authorList>
    </citation>
    <scope>NUCLEOTIDE SEQUENCE</scope>
    <source>
        <strain evidence="2">CBS 757.83</strain>
    </source>
</reference>
<dbReference type="PANTHER" id="PTHR24148:SF73">
    <property type="entry name" value="HET DOMAIN PROTEIN (AFU_ORTHOLOGUE AFUA_8G01020)"/>
    <property type="match status" value="1"/>
</dbReference>
<keyword evidence="3" id="KW-1185">Reference proteome</keyword>
<evidence type="ECO:0000313" key="2">
    <source>
        <dbReference type="EMBL" id="KAK4102539.1"/>
    </source>
</evidence>
<feature type="compositionally biased region" description="Polar residues" evidence="1">
    <location>
        <begin position="160"/>
        <end position="171"/>
    </location>
</feature>
<name>A0AAN6T3B4_9PEZI</name>
<evidence type="ECO:0000313" key="3">
    <source>
        <dbReference type="Proteomes" id="UP001305647"/>
    </source>
</evidence>
<protein>
    <recommendedName>
        <fullName evidence="4">Heterokaryon incompatibility domain-containing protein</fullName>
    </recommendedName>
</protein>
<dbReference type="EMBL" id="MU863631">
    <property type="protein sequence ID" value="KAK4102539.1"/>
    <property type="molecule type" value="Genomic_DNA"/>
</dbReference>
<gene>
    <name evidence="2" type="ORF">N658DRAFT_506172</name>
</gene>
<feature type="region of interest" description="Disordered" evidence="1">
    <location>
        <begin position="155"/>
        <end position="177"/>
    </location>
</feature>
<proteinExistence type="predicted"/>
<organism evidence="2 3">
    <name type="scientific">Parathielavia hyrcaniae</name>
    <dbReference type="NCBI Taxonomy" id="113614"/>
    <lineage>
        <taxon>Eukaryota</taxon>
        <taxon>Fungi</taxon>
        <taxon>Dikarya</taxon>
        <taxon>Ascomycota</taxon>
        <taxon>Pezizomycotina</taxon>
        <taxon>Sordariomycetes</taxon>
        <taxon>Sordariomycetidae</taxon>
        <taxon>Sordariales</taxon>
        <taxon>Chaetomiaceae</taxon>
        <taxon>Parathielavia</taxon>
    </lineage>
</organism>
<dbReference type="InterPro" id="IPR052895">
    <property type="entry name" value="HetReg/Transcr_Mod"/>
</dbReference>
<dbReference type="AlphaFoldDB" id="A0AAN6T3B4"/>
<evidence type="ECO:0008006" key="4">
    <source>
        <dbReference type="Google" id="ProtNLM"/>
    </source>
</evidence>
<dbReference type="PANTHER" id="PTHR24148">
    <property type="entry name" value="ANKYRIN REPEAT DOMAIN-CONTAINING PROTEIN 39 HOMOLOG-RELATED"/>
    <property type="match status" value="1"/>
</dbReference>